<gene>
    <name evidence="1" type="ORF">SAMN05192583_2097</name>
</gene>
<proteinExistence type="predicted"/>
<sequence length="221" mass="23942">MVAAGSIICAAGAAASPSVVSLQCEVVKSPACVEAKACRSADGDVGQSYSFDLAAMTYQAPHDRGAITELQTKKGFMTFQLGDGSFYVHKDVGEGDPFTSYLYGSPHEMRKLQCTARYDPMVTEADAEERRRLAGHYYLSGVMETASELLLRPDGRFAWIMSYGAVDQEVQGKWRVDGGAVLLEAQPGSGASPAFRQLRLRIDHGSLLLNGAVRGRYDRHP</sequence>
<evidence type="ECO:0000313" key="1">
    <source>
        <dbReference type="EMBL" id="SEN12033.1"/>
    </source>
</evidence>
<evidence type="ECO:0000313" key="2">
    <source>
        <dbReference type="Proteomes" id="UP000199206"/>
    </source>
</evidence>
<dbReference type="AlphaFoldDB" id="A0A1H8DXW2"/>
<keyword evidence="2" id="KW-1185">Reference proteome</keyword>
<protein>
    <submittedName>
        <fullName evidence="1">Uncharacterized protein</fullName>
    </submittedName>
</protein>
<organism evidence="1 2">
    <name type="scientific">Sphingomonas gellani</name>
    <dbReference type="NCBI Taxonomy" id="1166340"/>
    <lineage>
        <taxon>Bacteria</taxon>
        <taxon>Pseudomonadati</taxon>
        <taxon>Pseudomonadota</taxon>
        <taxon>Alphaproteobacteria</taxon>
        <taxon>Sphingomonadales</taxon>
        <taxon>Sphingomonadaceae</taxon>
        <taxon>Sphingomonas</taxon>
    </lineage>
</organism>
<dbReference type="Proteomes" id="UP000199206">
    <property type="component" value="Unassembled WGS sequence"/>
</dbReference>
<accession>A0A1H8DXW2</accession>
<reference evidence="2" key="1">
    <citation type="submission" date="2016-10" db="EMBL/GenBank/DDBJ databases">
        <authorList>
            <person name="Varghese N."/>
            <person name="Submissions S."/>
        </authorList>
    </citation>
    <scope>NUCLEOTIDE SEQUENCE [LARGE SCALE GENOMIC DNA]</scope>
    <source>
        <strain evidence="2">S6-262</strain>
    </source>
</reference>
<dbReference type="EMBL" id="FOCF01000004">
    <property type="protein sequence ID" value="SEN12033.1"/>
    <property type="molecule type" value="Genomic_DNA"/>
</dbReference>
<name>A0A1H8DXW2_9SPHN</name>